<accession>A0A7R9QKX5</accession>
<dbReference type="AlphaFoldDB" id="A0A7R9QKX5"/>
<dbReference type="Proteomes" id="UP000728032">
    <property type="component" value="Unassembled WGS sequence"/>
</dbReference>
<dbReference type="EMBL" id="OC917812">
    <property type="protein sequence ID" value="CAD7648058.1"/>
    <property type="molecule type" value="Genomic_DNA"/>
</dbReference>
<gene>
    <name evidence="1" type="ORF">ONB1V03_LOCUS6569</name>
</gene>
<evidence type="ECO:0000313" key="1">
    <source>
        <dbReference type="EMBL" id="CAD7648058.1"/>
    </source>
</evidence>
<keyword evidence="2" id="KW-1185">Reference proteome</keyword>
<evidence type="ECO:0000313" key="2">
    <source>
        <dbReference type="Proteomes" id="UP000728032"/>
    </source>
</evidence>
<dbReference type="EMBL" id="CAJPVJ010002987">
    <property type="protein sequence ID" value="CAG2167057.1"/>
    <property type="molecule type" value="Genomic_DNA"/>
</dbReference>
<name>A0A7R9QKX5_9ACAR</name>
<sequence>MTSSQTTQCLYKMYGICTRNVRVSQSSQYYCCHLWELNDCYQRNFRSYCTTPEQQAIQYDWNYIQLSFSGNTYTQSTCTSQGYYRSMSRSLCMNDNQYPNYQNPNNYPYNPIPGNPNYNPNYNNPNINNPNYNNPNYPNNPNYQYPVNRNPYYYANALYIYTTGAALLIAITLGGKCPQTQYSALIAPCVCGNDTWITCSTNESFNIKRTFEYISQSVHWTDRHFERLIINAMELHEIPEMAFGDIVFNELQVLNARKLHTIHTNAFGATRLHLKRLSITGADSLTTTTYQYNLFEALSSINNIQALEVTGANLVDIPERAFK</sequence>
<proteinExistence type="predicted"/>
<protein>
    <submittedName>
        <fullName evidence="1">Uncharacterized protein</fullName>
    </submittedName>
</protein>
<organism evidence="1">
    <name type="scientific">Oppiella nova</name>
    <dbReference type="NCBI Taxonomy" id="334625"/>
    <lineage>
        <taxon>Eukaryota</taxon>
        <taxon>Metazoa</taxon>
        <taxon>Ecdysozoa</taxon>
        <taxon>Arthropoda</taxon>
        <taxon>Chelicerata</taxon>
        <taxon>Arachnida</taxon>
        <taxon>Acari</taxon>
        <taxon>Acariformes</taxon>
        <taxon>Sarcoptiformes</taxon>
        <taxon>Oribatida</taxon>
        <taxon>Brachypylina</taxon>
        <taxon>Oppioidea</taxon>
        <taxon>Oppiidae</taxon>
        <taxon>Oppiella</taxon>
    </lineage>
</organism>
<feature type="non-terminal residue" evidence="1">
    <location>
        <position position="323"/>
    </location>
</feature>
<reference evidence="1" key="1">
    <citation type="submission" date="2020-11" db="EMBL/GenBank/DDBJ databases">
        <authorList>
            <person name="Tran Van P."/>
        </authorList>
    </citation>
    <scope>NUCLEOTIDE SEQUENCE</scope>
</reference>